<reference evidence="3 4" key="1">
    <citation type="submission" date="2019-03" db="EMBL/GenBank/DDBJ databases">
        <title>Biocontrol and xenobiotic degradation properties of endophytic Pseudomonas fluorescens strain BRZ63.</title>
        <authorList>
            <person name="Chlebek D.A."/>
            <person name="Pinski A."/>
            <person name="Zur J.P."/>
            <person name="Michalska J."/>
            <person name="Hupert-Kocurek K.T."/>
        </authorList>
    </citation>
    <scope>NUCLEOTIDE SEQUENCE [LARGE SCALE GENOMIC DNA]</scope>
    <source>
        <strain evidence="3 4">BRZ63</strain>
    </source>
</reference>
<keyword evidence="2 3" id="KW-0413">Isomerase</keyword>
<evidence type="ECO:0000313" key="3">
    <source>
        <dbReference type="EMBL" id="TFW44282.1"/>
    </source>
</evidence>
<evidence type="ECO:0000256" key="2">
    <source>
        <dbReference type="ARBA" id="ARBA00023235"/>
    </source>
</evidence>
<dbReference type="Gene3D" id="1.20.59.10">
    <property type="entry name" value="Chorismate mutase"/>
    <property type="match status" value="1"/>
</dbReference>
<dbReference type="InterPro" id="IPR036979">
    <property type="entry name" value="CM_dom_sf"/>
</dbReference>
<dbReference type="AlphaFoldDB" id="A0A0W0HJD1"/>
<dbReference type="EMBL" id="SPVI01000003">
    <property type="protein sequence ID" value="TFW44282.1"/>
    <property type="molecule type" value="Genomic_DNA"/>
</dbReference>
<dbReference type="NCBIfam" id="NF006691">
    <property type="entry name" value="PRK09239.1"/>
    <property type="match status" value="1"/>
</dbReference>
<dbReference type="InterPro" id="IPR002701">
    <property type="entry name" value="CM_II_prokaryot"/>
</dbReference>
<gene>
    <name evidence="3" type="ORF">E4T65_07250</name>
</gene>
<dbReference type="PANTHER" id="PTHR38041:SF1">
    <property type="entry name" value="CHORISMATE MUTASE"/>
    <property type="match status" value="1"/>
</dbReference>
<dbReference type="PANTHER" id="PTHR38041">
    <property type="entry name" value="CHORISMATE MUTASE"/>
    <property type="match status" value="1"/>
</dbReference>
<dbReference type="GO" id="GO:0009697">
    <property type="term" value="P:salicylic acid biosynthetic process"/>
    <property type="evidence" value="ECO:0007669"/>
    <property type="project" value="TreeGrafter"/>
</dbReference>
<dbReference type="Pfam" id="PF01817">
    <property type="entry name" value="CM_2"/>
    <property type="match status" value="1"/>
</dbReference>
<name>A0A0W0HJD1_PSEFL</name>
<dbReference type="RefSeq" id="WP_058426038.1">
    <property type="nucleotide sequence ID" value="NZ_MSDI01000035.1"/>
</dbReference>
<dbReference type="InterPro" id="IPR051331">
    <property type="entry name" value="Chorismate_mutase-related"/>
</dbReference>
<accession>A0A0W0HJD1</accession>
<protein>
    <recommendedName>
        <fullName evidence="1">chorismate mutase</fullName>
        <ecNumber evidence="1">5.4.99.5</ecNumber>
    </recommendedName>
</protein>
<sequence length="115" mass="13095">MDNSDITRQLSAFRQTIDNIDAALIHMLAERFRCTDEVGLLKARHQLPAVDKKREQHQYERLTALAQEANLDTAFVQKLMQFVIGEVVDRHRQFAARHNPGLCEGAVLKPENTAV</sequence>
<dbReference type="SUPFAM" id="SSF48600">
    <property type="entry name" value="Chorismate mutase II"/>
    <property type="match status" value="1"/>
</dbReference>
<dbReference type="GO" id="GO:0046417">
    <property type="term" value="P:chorismate metabolic process"/>
    <property type="evidence" value="ECO:0007669"/>
    <property type="project" value="InterPro"/>
</dbReference>
<dbReference type="InterPro" id="IPR036263">
    <property type="entry name" value="Chorismate_II_sf"/>
</dbReference>
<dbReference type="GO" id="GO:0004106">
    <property type="term" value="F:chorismate mutase activity"/>
    <property type="evidence" value="ECO:0007669"/>
    <property type="project" value="UniProtKB-EC"/>
</dbReference>
<dbReference type="NCBIfam" id="TIGR01795">
    <property type="entry name" value="CM_mono_cladeE"/>
    <property type="match status" value="1"/>
</dbReference>
<evidence type="ECO:0000256" key="1">
    <source>
        <dbReference type="ARBA" id="ARBA00012404"/>
    </source>
</evidence>
<comment type="caution">
    <text evidence="3">The sequence shown here is derived from an EMBL/GenBank/DDBJ whole genome shotgun (WGS) entry which is preliminary data.</text>
</comment>
<dbReference type="PROSITE" id="PS51168">
    <property type="entry name" value="CHORISMATE_MUT_2"/>
    <property type="match status" value="1"/>
</dbReference>
<dbReference type="InterPro" id="IPR010951">
    <property type="entry name" value="CM_bact"/>
</dbReference>
<dbReference type="EC" id="5.4.99.5" evidence="1"/>
<organism evidence="3 4">
    <name type="scientific">Pseudomonas fluorescens</name>
    <dbReference type="NCBI Taxonomy" id="294"/>
    <lineage>
        <taxon>Bacteria</taxon>
        <taxon>Pseudomonadati</taxon>
        <taxon>Pseudomonadota</taxon>
        <taxon>Gammaproteobacteria</taxon>
        <taxon>Pseudomonadales</taxon>
        <taxon>Pseudomonadaceae</taxon>
        <taxon>Pseudomonas</taxon>
    </lineage>
</organism>
<dbReference type="SMART" id="SM00830">
    <property type="entry name" value="CM_2"/>
    <property type="match status" value="1"/>
</dbReference>
<proteinExistence type="predicted"/>
<dbReference type="Proteomes" id="UP000297322">
    <property type="component" value="Unassembled WGS sequence"/>
</dbReference>
<evidence type="ECO:0000313" key="4">
    <source>
        <dbReference type="Proteomes" id="UP000297322"/>
    </source>
</evidence>